<organism evidence="1">
    <name type="scientific">Anguilla anguilla</name>
    <name type="common">European freshwater eel</name>
    <name type="synonym">Muraena anguilla</name>
    <dbReference type="NCBI Taxonomy" id="7936"/>
    <lineage>
        <taxon>Eukaryota</taxon>
        <taxon>Metazoa</taxon>
        <taxon>Chordata</taxon>
        <taxon>Craniata</taxon>
        <taxon>Vertebrata</taxon>
        <taxon>Euteleostomi</taxon>
        <taxon>Actinopterygii</taxon>
        <taxon>Neopterygii</taxon>
        <taxon>Teleostei</taxon>
        <taxon>Anguilliformes</taxon>
        <taxon>Anguillidae</taxon>
        <taxon>Anguilla</taxon>
    </lineage>
</organism>
<evidence type="ECO:0000313" key="1">
    <source>
        <dbReference type="EMBL" id="JAH87948.1"/>
    </source>
</evidence>
<protein>
    <submittedName>
        <fullName evidence="1">Uncharacterized protein</fullName>
    </submittedName>
</protein>
<accession>A0A0E9WEM5</accession>
<reference evidence="1" key="1">
    <citation type="submission" date="2014-11" db="EMBL/GenBank/DDBJ databases">
        <authorList>
            <person name="Amaro Gonzalez C."/>
        </authorList>
    </citation>
    <scope>NUCLEOTIDE SEQUENCE</scope>
</reference>
<sequence length="37" mass="4431">MECVCWQPSQIYKIFTFTSPLLINVFKWIVVFNNCMS</sequence>
<dbReference type="EMBL" id="GBXM01020629">
    <property type="protein sequence ID" value="JAH87948.1"/>
    <property type="molecule type" value="Transcribed_RNA"/>
</dbReference>
<reference evidence="1" key="2">
    <citation type="journal article" date="2015" name="Fish Shellfish Immunol.">
        <title>Early steps in the European eel (Anguilla anguilla)-Vibrio vulnificus interaction in the gills: Role of the RtxA13 toxin.</title>
        <authorList>
            <person name="Callol A."/>
            <person name="Pajuelo D."/>
            <person name="Ebbesson L."/>
            <person name="Teles M."/>
            <person name="MacKenzie S."/>
            <person name="Amaro C."/>
        </authorList>
    </citation>
    <scope>NUCLEOTIDE SEQUENCE</scope>
</reference>
<name>A0A0E9WEM5_ANGAN</name>
<proteinExistence type="predicted"/>
<dbReference type="AlphaFoldDB" id="A0A0E9WEM5"/>